<dbReference type="SUPFAM" id="SSF52540">
    <property type="entry name" value="P-loop containing nucleoside triphosphate hydrolases"/>
    <property type="match status" value="1"/>
</dbReference>
<dbReference type="Gene3D" id="3.40.50.300">
    <property type="entry name" value="P-loop containing nucleotide triphosphate hydrolases"/>
    <property type="match status" value="1"/>
</dbReference>
<accession>A0A6C0LQ11</accession>
<dbReference type="AlphaFoldDB" id="A0A6C0LQ11"/>
<dbReference type="InterPro" id="IPR027417">
    <property type="entry name" value="P-loop_NTPase"/>
</dbReference>
<proteinExistence type="predicted"/>
<sequence length="268" mass="30910">MNMIPDDGVVLFIGRRGTGKSWLIKDLMWYKQKFPIGTVFSGTEGANAFYGSMVPSLFIHDEVVPQTVSNVLKRQEQITKTIRKETEVRGSSALDRKAFIIMDDCLYDNKWVNDKWIRSLFMNGRHYGLLYILAIQYVMGIPPVLRGQVDYVFILRENQVSARRRIYEQFAGIFPTFELFCQIMDQCTEDYECLVIHNGAHTNKIEDCVFWYKAQPHPDFKIGSRDHWVRSAEYERQKELAEQAGETGLPMLTTGGATKGPVLQVNKY</sequence>
<evidence type="ECO:0000313" key="1">
    <source>
        <dbReference type="EMBL" id="QHU32095.1"/>
    </source>
</evidence>
<organism evidence="1">
    <name type="scientific">viral metagenome</name>
    <dbReference type="NCBI Taxonomy" id="1070528"/>
    <lineage>
        <taxon>unclassified sequences</taxon>
        <taxon>metagenomes</taxon>
        <taxon>organismal metagenomes</taxon>
    </lineage>
</organism>
<reference evidence="1" key="1">
    <citation type="journal article" date="2020" name="Nature">
        <title>Giant virus diversity and host interactions through global metagenomics.</title>
        <authorList>
            <person name="Schulz F."/>
            <person name="Roux S."/>
            <person name="Paez-Espino D."/>
            <person name="Jungbluth S."/>
            <person name="Walsh D.A."/>
            <person name="Denef V.J."/>
            <person name="McMahon K.D."/>
            <person name="Konstantinidis K.T."/>
            <person name="Eloe-Fadrosh E.A."/>
            <person name="Kyrpides N.C."/>
            <person name="Woyke T."/>
        </authorList>
    </citation>
    <scope>NUCLEOTIDE SEQUENCE</scope>
    <source>
        <strain evidence="1">GVMAG-M-3300027963-41</strain>
    </source>
</reference>
<name>A0A6C0LQ11_9ZZZZ</name>
<dbReference type="EMBL" id="MN740535">
    <property type="protein sequence ID" value="QHU32095.1"/>
    <property type="molecule type" value="Genomic_DNA"/>
</dbReference>
<protein>
    <submittedName>
        <fullName evidence="1">Uncharacterized protein</fullName>
    </submittedName>
</protein>